<proteinExistence type="predicted"/>
<evidence type="ECO:0000256" key="10">
    <source>
        <dbReference type="ARBA" id="ARBA00045449"/>
    </source>
</evidence>
<dbReference type="GO" id="GO:0010494">
    <property type="term" value="C:cytoplasmic stress granule"/>
    <property type="evidence" value="ECO:0007669"/>
    <property type="project" value="UniProtKB-SubCell"/>
</dbReference>
<name>A0A218U813_9PASE</name>
<dbReference type="PANTHER" id="PTHR31638">
    <property type="entry name" value="DAZ-ASSOCIATED PROTEIN 2"/>
    <property type="match status" value="1"/>
</dbReference>
<keyword evidence="6" id="KW-0832">Ubl conjugation</keyword>
<keyword evidence="4" id="KW-0963">Cytoplasm</keyword>
<dbReference type="PANTHER" id="PTHR31638:SF3">
    <property type="entry name" value="DAZ-ASSOCIATED PROTEIN 2"/>
    <property type="match status" value="1"/>
</dbReference>
<reference evidence="11 12" key="1">
    <citation type="submission" date="2017-05" db="EMBL/GenBank/DDBJ databases">
        <title>Genome of assembly of the Bengalese finch, Lonchura striata domestica.</title>
        <authorList>
            <person name="Colquitt B.M."/>
            <person name="Brainard M.S."/>
        </authorList>
    </citation>
    <scope>NUCLEOTIDE SEQUENCE [LARGE SCALE GENOMIC DNA]</scope>
    <source>
        <strain evidence="11">White83orange57</strain>
    </source>
</reference>
<evidence type="ECO:0000256" key="8">
    <source>
        <dbReference type="ARBA" id="ARBA00032174"/>
    </source>
</evidence>
<dbReference type="EMBL" id="MUZQ01000672">
    <property type="protein sequence ID" value="OWK49887.1"/>
    <property type="molecule type" value="Genomic_DNA"/>
</dbReference>
<evidence type="ECO:0000256" key="4">
    <source>
        <dbReference type="ARBA" id="ARBA00022490"/>
    </source>
</evidence>
<evidence type="ECO:0000256" key="3">
    <source>
        <dbReference type="ARBA" id="ARBA00014066"/>
    </source>
</evidence>
<evidence type="ECO:0000313" key="12">
    <source>
        <dbReference type="Proteomes" id="UP000197619"/>
    </source>
</evidence>
<keyword evidence="7" id="KW-0539">Nucleus</keyword>
<dbReference type="InterPro" id="IPR022730">
    <property type="entry name" value="DAZ_assoc-2"/>
</dbReference>
<accession>A0A218U813</accession>
<keyword evidence="5" id="KW-0597">Phosphoprotein</keyword>
<dbReference type="Proteomes" id="UP000197619">
    <property type="component" value="Unassembled WGS sequence"/>
</dbReference>
<dbReference type="STRING" id="299123.ENSLSDP00000003172"/>
<evidence type="ECO:0000256" key="1">
    <source>
        <dbReference type="ARBA" id="ARBA00004210"/>
    </source>
</evidence>
<evidence type="ECO:0000313" key="11">
    <source>
        <dbReference type="EMBL" id="OWK49887.1"/>
    </source>
</evidence>
<dbReference type="Pfam" id="PF11029">
    <property type="entry name" value="DAZAP2"/>
    <property type="match status" value="1"/>
</dbReference>
<sequence>MPQVRSPRVLDAHLAGGWHLPDPADPVLFQLYRLSFVPLGAAGVPPVSPAYPGVSLYLPLAPPPPVGALGSPVAYFPLGQLYPPGSTLLLDGGFDTAARLGTGGTASIPCPRLSPVLTLTPAVSYRDSVPGCPLS</sequence>
<dbReference type="GO" id="GO:0016607">
    <property type="term" value="C:nuclear speck"/>
    <property type="evidence" value="ECO:0007669"/>
    <property type="project" value="UniProtKB-SubCell"/>
</dbReference>
<protein>
    <recommendedName>
        <fullName evidence="3">DAZ-associated protein 2</fullName>
    </recommendedName>
    <alternativeName>
        <fullName evidence="8">Deleted in azoospermia-associated protein 2</fullName>
    </alternativeName>
    <alternativeName>
        <fullName evidence="9">Proline-rich transcript in brain protein</fullName>
    </alternativeName>
</protein>
<comment type="function">
    <text evidence="10">In unstressed cells, promotes SIAH1-mediated polyubiquitination and degradation of the serine/threonine-protein kinase HIPK2, probably by acting as a loading factor that potentiates complex formation between HIPK2 and ubiquitin ligase SIAH1. In response to DNA damage, localizes to the nucleus following phosphorylation by HIPK2 and modulates the expression of a subset of TP53/p53 target genes by binding to TP53 at target gene promoters. This limits the expression of a number of cell death-mediating TP53 target genes, reducing DNA damage-induced cell death. Enhances the binding of transcription factor TCF7L2/TCF4, a Wnt signaling pathway effector, to the promoters of target genes. Plays a role in stress granule formation.</text>
</comment>
<keyword evidence="12" id="KW-1185">Reference proteome</keyword>
<dbReference type="AlphaFoldDB" id="A0A218U813"/>
<evidence type="ECO:0000256" key="2">
    <source>
        <dbReference type="ARBA" id="ARBA00004324"/>
    </source>
</evidence>
<evidence type="ECO:0000256" key="7">
    <source>
        <dbReference type="ARBA" id="ARBA00023242"/>
    </source>
</evidence>
<evidence type="ECO:0000256" key="5">
    <source>
        <dbReference type="ARBA" id="ARBA00022553"/>
    </source>
</evidence>
<evidence type="ECO:0000256" key="6">
    <source>
        <dbReference type="ARBA" id="ARBA00022843"/>
    </source>
</evidence>
<comment type="subcellular location">
    <subcellularLocation>
        <location evidence="1">Cytoplasm</location>
        <location evidence="1">Stress granule</location>
    </subcellularLocation>
    <subcellularLocation>
        <location evidence="2">Nucleus speckle</location>
    </subcellularLocation>
</comment>
<gene>
    <name evidence="11" type="primary">DAZAP2</name>
    <name evidence="11" type="ORF">RLOC_00002682</name>
</gene>
<comment type="caution">
    <text evidence="11">The sequence shown here is derived from an EMBL/GenBank/DDBJ whole genome shotgun (WGS) entry which is preliminary data.</text>
</comment>
<organism evidence="11 12">
    <name type="scientific">Lonchura striata</name>
    <name type="common">white-rumped munia</name>
    <dbReference type="NCBI Taxonomy" id="40157"/>
    <lineage>
        <taxon>Eukaryota</taxon>
        <taxon>Metazoa</taxon>
        <taxon>Chordata</taxon>
        <taxon>Craniata</taxon>
        <taxon>Vertebrata</taxon>
        <taxon>Euteleostomi</taxon>
        <taxon>Archelosauria</taxon>
        <taxon>Archosauria</taxon>
        <taxon>Dinosauria</taxon>
        <taxon>Saurischia</taxon>
        <taxon>Theropoda</taxon>
        <taxon>Coelurosauria</taxon>
        <taxon>Aves</taxon>
        <taxon>Neognathae</taxon>
        <taxon>Neoaves</taxon>
        <taxon>Telluraves</taxon>
        <taxon>Australaves</taxon>
        <taxon>Passeriformes</taxon>
        <taxon>Passeroidea</taxon>
        <taxon>Estrildidae</taxon>
        <taxon>Estrildinae</taxon>
        <taxon>Lonchura</taxon>
    </lineage>
</organism>
<evidence type="ECO:0000256" key="9">
    <source>
        <dbReference type="ARBA" id="ARBA00034352"/>
    </source>
</evidence>